<dbReference type="FunFam" id="3.40.50.300:FF:000006">
    <property type="entry name" value="DNA-binding transcriptional regulator NtrC"/>
    <property type="match status" value="1"/>
</dbReference>
<dbReference type="PROSITE" id="PS00675">
    <property type="entry name" value="SIGMA54_INTERACT_1"/>
    <property type="match status" value="1"/>
</dbReference>
<dbReference type="AlphaFoldDB" id="A0A2W5T059"/>
<proteinExistence type="predicted"/>
<dbReference type="GO" id="GO:0000160">
    <property type="term" value="P:phosphorelay signal transduction system"/>
    <property type="evidence" value="ECO:0007669"/>
    <property type="project" value="InterPro"/>
</dbReference>
<dbReference type="InterPro" id="IPR027417">
    <property type="entry name" value="P-loop_NTPase"/>
</dbReference>
<reference evidence="8 9" key="1">
    <citation type="submission" date="2017-08" db="EMBL/GenBank/DDBJ databases">
        <title>Infants hospitalized years apart are colonized by the same room-sourced microbial strains.</title>
        <authorList>
            <person name="Brooks B."/>
            <person name="Olm M.R."/>
            <person name="Firek B.A."/>
            <person name="Baker R."/>
            <person name="Thomas B.C."/>
            <person name="Morowitz M.J."/>
            <person name="Banfield J.F."/>
        </authorList>
    </citation>
    <scope>NUCLEOTIDE SEQUENCE [LARGE SCALE GENOMIC DNA]</scope>
    <source>
        <strain evidence="8">S2_003_000_R2_14</strain>
    </source>
</reference>
<evidence type="ECO:0000256" key="5">
    <source>
        <dbReference type="PROSITE-ProRule" id="PRU00169"/>
    </source>
</evidence>
<dbReference type="InterPro" id="IPR009057">
    <property type="entry name" value="Homeodomain-like_sf"/>
</dbReference>
<evidence type="ECO:0000313" key="9">
    <source>
        <dbReference type="Proteomes" id="UP000249061"/>
    </source>
</evidence>
<dbReference type="Gene3D" id="1.10.8.60">
    <property type="match status" value="1"/>
</dbReference>
<dbReference type="InterPro" id="IPR058031">
    <property type="entry name" value="AAA_lid_NorR"/>
</dbReference>
<dbReference type="InterPro" id="IPR025943">
    <property type="entry name" value="Sigma_54_int_dom_ATP-bd_2"/>
</dbReference>
<dbReference type="PROSITE" id="PS00676">
    <property type="entry name" value="SIGMA54_INTERACT_2"/>
    <property type="match status" value="1"/>
</dbReference>
<keyword evidence="3" id="KW-0805">Transcription regulation</keyword>
<dbReference type="SUPFAM" id="SSF52540">
    <property type="entry name" value="P-loop containing nucleoside triphosphate hydrolases"/>
    <property type="match status" value="1"/>
</dbReference>
<dbReference type="PANTHER" id="PTHR32071">
    <property type="entry name" value="TRANSCRIPTIONAL REGULATORY PROTEIN"/>
    <property type="match status" value="1"/>
</dbReference>
<dbReference type="EMBL" id="QFQP01000024">
    <property type="protein sequence ID" value="PZR08690.1"/>
    <property type="molecule type" value="Genomic_DNA"/>
</dbReference>
<dbReference type="Gene3D" id="3.40.50.300">
    <property type="entry name" value="P-loop containing nucleotide triphosphate hydrolases"/>
    <property type="match status" value="1"/>
</dbReference>
<comment type="caution">
    <text evidence="8">The sequence shown here is derived from an EMBL/GenBank/DDBJ whole genome shotgun (WGS) entry which is preliminary data.</text>
</comment>
<dbReference type="Gene3D" id="3.40.50.2300">
    <property type="match status" value="1"/>
</dbReference>
<accession>A0A2W5T059</accession>
<dbReference type="Pfam" id="PF00072">
    <property type="entry name" value="Response_reg"/>
    <property type="match status" value="1"/>
</dbReference>
<organism evidence="8 9">
    <name type="scientific">Archangium gephyra</name>
    <dbReference type="NCBI Taxonomy" id="48"/>
    <lineage>
        <taxon>Bacteria</taxon>
        <taxon>Pseudomonadati</taxon>
        <taxon>Myxococcota</taxon>
        <taxon>Myxococcia</taxon>
        <taxon>Myxococcales</taxon>
        <taxon>Cystobacterineae</taxon>
        <taxon>Archangiaceae</taxon>
        <taxon>Archangium</taxon>
    </lineage>
</organism>
<dbReference type="Proteomes" id="UP000249061">
    <property type="component" value="Unassembled WGS sequence"/>
</dbReference>
<dbReference type="InterPro" id="IPR001789">
    <property type="entry name" value="Sig_transdc_resp-reg_receiver"/>
</dbReference>
<sequence>MKRLLIIDDDPSVVLLLTESLRDEGYDVTGETSAPRALELLQARSFDLVISDIEMPELRGLELLRSITRTRPEQMVLLITAFGSIDLAMESVRAGAIDFLAKPFRIEALVLAVERALRERMLRREVVRLREAATREAPHGLAARSPAMQQALDLATRAARSQLPVLITGESGVGKGALARFIHDSSGHAGGRFVQLNCAALPTGLAEAELFGVRRGAFTDAREDRPGVFEQAHKGTLFLDEIGELPAELQPKLLQALESNTVRPLGAANDVAAEARIIAATNRPLEDALRDRRFRADLYHRLNVVRLEVPPLRSRFEDIDLIVDQVLQRVAARSGRTLLGVSADGMRWLRSQRWPCNVRELINTLERAAALTDHDVLSLADLAHEPVRTSDSVLDAALRSDLTLDELERAYIRQVLEKTGGHKGNAARVLGLDRRTLYKKVAELKERE</sequence>
<evidence type="ECO:0000256" key="3">
    <source>
        <dbReference type="ARBA" id="ARBA00023015"/>
    </source>
</evidence>
<dbReference type="PROSITE" id="PS50045">
    <property type="entry name" value="SIGMA54_INTERACT_4"/>
    <property type="match status" value="1"/>
</dbReference>
<evidence type="ECO:0000259" key="7">
    <source>
        <dbReference type="PROSITE" id="PS50110"/>
    </source>
</evidence>
<keyword evidence="4" id="KW-0804">Transcription</keyword>
<feature type="domain" description="Response regulatory" evidence="7">
    <location>
        <begin position="3"/>
        <end position="117"/>
    </location>
</feature>
<dbReference type="PANTHER" id="PTHR32071:SF122">
    <property type="entry name" value="SIGMA FACTOR"/>
    <property type="match status" value="1"/>
</dbReference>
<keyword evidence="2" id="KW-0067">ATP-binding</keyword>
<feature type="modified residue" description="4-aspartylphosphate" evidence="5">
    <location>
        <position position="52"/>
    </location>
</feature>
<dbReference type="Pfam" id="PF00158">
    <property type="entry name" value="Sigma54_activat"/>
    <property type="match status" value="1"/>
</dbReference>
<evidence type="ECO:0000256" key="1">
    <source>
        <dbReference type="ARBA" id="ARBA00022741"/>
    </source>
</evidence>
<dbReference type="CDD" id="cd00009">
    <property type="entry name" value="AAA"/>
    <property type="match status" value="1"/>
</dbReference>
<feature type="domain" description="Sigma-54 factor interaction" evidence="6">
    <location>
        <begin position="141"/>
        <end position="370"/>
    </location>
</feature>
<evidence type="ECO:0000256" key="4">
    <source>
        <dbReference type="ARBA" id="ARBA00023163"/>
    </source>
</evidence>
<dbReference type="InterPro" id="IPR002197">
    <property type="entry name" value="HTH_Fis"/>
</dbReference>
<name>A0A2W5T059_9BACT</name>
<dbReference type="SUPFAM" id="SSF52172">
    <property type="entry name" value="CheY-like"/>
    <property type="match status" value="1"/>
</dbReference>
<gene>
    <name evidence="8" type="ORF">DI536_24555</name>
</gene>
<keyword evidence="1" id="KW-0547">Nucleotide-binding</keyword>
<dbReference type="SMART" id="SM00382">
    <property type="entry name" value="AAA"/>
    <property type="match status" value="1"/>
</dbReference>
<dbReference type="Gene3D" id="1.10.10.60">
    <property type="entry name" value="Homeodomain-like"/>
    <property type="match status" value="1"/>
</dbReference>
<dbReference type="InterPro" id="IPR025662">
    <property type="entry name" value="Sigma_54_int_dom_ATP-bd_1"/>
</dbReference>
<evidence type="ECO:0000313" key="8">
    <source>
        <dbReference type="EMBL" id="PZR08690.1"/>
    </source>
</evidence>
<dbReference type="PROSITE" id="PS50110">
    <property type="entry name" value="RESPONSE_REGULATORY"/>
    <property type="match status" value="1"/>
</dbReference>
<dbReference type="GO" id="GO:0043565">
    <property type="term" value="F:sequence-specific DNA binding"/>
    <property type="evidence" value="ECO:0007669"/>
    <property type="project" value="InterPro"/>
</dbReference>
<dbReference type="GO" id="GO:0006355">
    <property type="term" value="P:regulation of DNA-templated transcription"/>
    <property type="evidence" value="ECO:0007669"/>
    <property type="project" value="InterPro"/>
</dbReference>
<dbReference type="GO" id="GO:0005524">
    <property type="term" value="F:ATP binding"/>
    <property type="evidence" value="ECO:0007669"/>
    <property type="project" value="UniProtKB-KW"/>
</dbReference>
<dbReference type="SMART" id="SM00448">
    <property type="entry name" value="REC"/>
    <property type="match status" value="1"/>
</dbReference>
<evidence type="ECO:0000259" key="6">
    <source>
        <dbReference type="PROSITE" id="PS50045"/>
    </source>
</evidence>
<dbReference type="InterPro" id="IPR003593">
    <property type="entry name" value="AAA+_ATPase"/>
</dbReference>
<keyword evidence="5" id="KW-0597">Phosphoprotein</keyword>
<dbReference type="InterPro" id="IPR011006">
    <property type="entry name" value="CheY-like_superfamily"/>
</dbReference>
<dbReference type="PRINTS" id="PR01590">
    <property type="entry name" value="HTHFIS"/>
</dbReference>
<dbReference type="Pfam" id="PF02954">
    <property type="entry name" value="HTH_8"/>
    <property type="match status" value="1"/>
</dbReference>
<dbReference type="Pfam" id="PF25601">
    <property type="entry name" value="AAA_lid_14"/>
    <property type="match status" value="1"/>
</dbReference>
<dbReference type="InterPro" id="IPR002078">
    <property type="entry name" value="Sigma_54_int"/>
</dbReference>
<evidence type="ECO:0000256" key="2">
    <source>
        <dbReference type="ARBA" id="ARBA00022840"/>
    </source>
</evidence>
<protein>
    <submittedName>
        <fullName evidence="8">Sigma-54-dependent Fis family transcriptional regulator</fullName>
    </submittedName>
</protein>
<dbReference type="SUPFAM" id="SSF46689">
    <property type="entry name" value="Homeodomain-like"/>
    <property type="match status" value="1"/>
</dbReference>